<comment type="subcellular location">
    <subcellularLocation>
        <location evidence="8">Synapse</location>
    </subcellularLocation>
</comment>
<name>A0AAU6PBX3_9NEOP</name>
<dbReference type="Pfam" id="PF00135">
    <property type="entry name" value="COesterase"/>
    <property type="match status" value="1"/>
</dbReference>
<protein>
    <recommendedName>
        <fullName evidence="12">Carboxylic ester hydrolase</fullName>
        <ecNumber evidence="12">3.1.1.-</ecNumber>
    </recommendedName>
</protein>
<dbReference type="GO" id="GO:0006581">
    <property type="term" value="P:acetylcholine catabolic process"/>
    <property type="evidence" value="ECO:0007669"/>
    <property type="project" value="TreeGrafter"/>
</dbReference>
<evidence type="ECO:0000256" key="7">
    <source>
        <dbReference type="ARBA" id="ARBA00023180"/>
    </source>
</evidence>
<dbReference type="InterPro" id="IPR000997">
    <property type="entry name" value="Cholinesterase"/>
</dbReference>
<evidence type="ECO:0000256" key="5">
    <source>
        <dbReference type="ARBA" id="ARBA00023018"/>
    </source>
</evidence>
<feature type="active site" description="Charge relay system" evidence="11">
    <location>
        <position position="515"/>
    </location>
</feature>
<dbReference type="GO" id="GO:0019695">
    <property type="term" value="P:choline metabolic process"/>
    <property type="evidence" value="ECO:0007669"/>
    <property type="project" value="TreeGrafter"/>
</dbReference>
<evidence type="ECO:0000256" key="1">
    <source>
        <dbReference type="ARBA" id="ARBA00005964"/>
    </source>
</evidence>
<evidence type="ECO:0000256" key="2">
    <source>
        <dbReference type="ARBA" id="ARBA00022487"/>
    </source>
</evidence>
<feature type="chain" id="PRO_5043111629" description="Carboxylic ester hydrolase" evidence="12">
    <location>
        <begin position="26"/>
        <end position="654"/>
    </location>
</feature>
<dbReference type="Gene3D" id="3.40.50.1820">
    <property type="entry name" value="alpha/beta hydrolase"/>
    <property type="match status" value="1"/>
</dbReference>
<dbReference type="PROSITE" id="PS51257">
    <property type="entry name" value="PROKAR_LIPOPROTEIN"/>
    <property type="match status" value="1"/>
</dbReference>
<accession>A0AAU6PBX3</accession>
<comment type="function">
    <text evidence="9">Rapidly hydrolyzes choline released into the synapse.</text>
</comment>
<reference evidence="15" key="2">
    <citation type="submission" date="2024-01" db="EMBL/GenBank/DDBJ databases">
        <authorList>
            <person name="Huang X."/>
        </authorList>
    </citation>
    <scope>NUCLEOTIDE SEQUENCE</scope>
</reference>
<feature type="domain" description="Carboxylesterase type B" evidence="14">
    <location>
        <begin position="80"/>
        <end position="602"/>
    </location>
</feature>
<evidence type="ECO:0000256" key="11">
    <source>
        <dbReference type="PIRSR" id="PIRSR600997-1"/>
    </source>
</evidence>
<dbReference type="PRINTS" id="PR00878">
    <property type="entry name" value="CHOLNESTRASE"/>
</dbReference>
<evidence type="ECO:0000256" key="4">
    <source>
        <dbReference type="ARBA" id="ARBA00022867"/>
    </source>
</evidence>
<evidence type="ECO:0000256" key="9">
    <source>
        <dbReference type="ARBA" id="ARBA00037263"/>
    </source>
</evidence>
<evidence type="ECO:0000256" key="10">
    <source>
        <dbReference type="ARBA" id="ARBA00048484"/>
    </source>
</evidence>
<dbReference type="GO" id="GO:0005886">
    <property type="term" value="C:plasma membrane"/>
    <property type="evidence" value="ECO:0007669"/>
    <property type="project" value="TreeGrafter"/>
</dbReference>
<dbReference type="InterPro" id="IPR029058">
    <property type="entry name" value="AB_hydrolase_fold"/>
</dbReference>
<feature type="region of interest" description="Disordered" evidence="13">
    <location>
        <begin position="49"/>
        <end position="79"/>
    </location>
</feature>
<dbReference type="InterPro" id="IPR050654">
    <property type="entry name" value="AChE-related_enzymes"/>
</dbReference>
<dbReference type="PANTHER" id="PTHR43918">
    <property type="entry name" value="ACETYLCHOLINESTERASE"/>
    <property type="match status" value="1"/>
</dbReference>
<keyword evidence="12" id="KW-0732">Signal</keyword>
<dbReference type="FunFam" id="3.40.50.1820:FF:000029">
    <property type="entry name" value="Acetylcholinesterase"/>
    <property type="match status" value="1"/>
</dbReference>
<feature type="compositionally biased region" description="Basic and acidic residues" evidence="13">
    <location>
        <begin position="50"/>
        <end position="79"/>
    </location>
</feature>
<keyword evidence="4" id="KW-0531">Neurotransmitter degradation</keyword>
<feature type="signal peptide" evidence="12">
    <location>
        <begin position="1"/>
        <end position="25"/>
    </location>
</feature>
<dbReference type="InterPro" id="IPR002018">
    <property type="entry name" value="CarbesteraseB"/>
</dbReference>
<dbReference type="GO" id="GO:0045202">
    <property type="term" value="C:synapse"/>
    <property type="evidence" value="ECO:0007669"/>
    <property type="project" value="UniProtKB-SubCell"/>
</dbReference>
<keyword evidence="5" id="KW-0770">Synapse</keyword>
<dbReference type="EC" id="3.1.1.-" evidence="12"/>
<evidence type="ECO:0000256" key="13">
    <source>
        <dbReference type="SAM" id="MobiDB-lite"/>
    </source>
</evidence>
<keyword evidence="6" id="KW-1015">Disulfide bond</keyword>
<dbReference type="PROSITE" id="PS00941">
    <property type="entry name" value="CARBOXYLESTERASE_B_2"/>
    <property type="match status" value="1"/>
</dbReference>
<evidence type="ECO:0000256" key="6">
    <source>
        <dbReference type="ARBA" id="ARBA00023157"/>
    </source>
</evidence>
<evidence type="ECO:0000313" key="15">
    <source>
        <dbReference type="EMBL" id="WXH59961.1"/>
    </source>
</evidence>
<evidence type="ECO:0000259" key="14">
    <source>
        <dbReference type="Pfam" id="PF00135"/>
    </source>
</evidence>
<dbReference type="SUPFAM" id="SSF53474">
    <property type="entry name" value="alpha/beta-Hydrolases"/>
    <property type="match status" value="1"/>
</dbReference>
<keyword evidence="3 12" id="KW-0378">Hydrolase</keyword>
<dbReference type="InterPro" id="IPR019826">
    <property type="entry name" value="Carboxylesterase_B_AS"/>
</dbReference>
<dbReference type="CDD" id="cd00312">
    <property type="entry name" value="Esterase_lipase"/>
    <property type="match status" value="1"/>
</dbReference>
<comment type="similarity">
    <text evidence="1 12">Belongs to the type-B carboxylesterase/lipase family.</text>
</comment>
<keyword evidence="7" id="KW-0325">Glycoprotein</keyword>
<evidence type="ECO:0000256" key="8">
    <source>
        <dbReference type="ARBA" id="ARBA00034103"/>
    </source>
</evidence>
<comment type="catalytic activity">
    <reaction evidence="10">
        <text>acetylcholine + H2O = choline + acetate + H(+)</text>
        <dbReference type="Rhea" id="RHEA:17561"/>
        <dbReference type="ChEBI" id="CHEBI:15354"/>
        <dbReference type="ChEBI" id="CHEBI:15355"/>
        <dbReference type="ChEBI" id="CHEBI:15377"/>
        <dbReference type="ChEBI" id="CHEBI:15378"/>
        <dbReference type="ChEBI" id="CHEBI:30089"/>
        <dbReference type="EC" id="3.1.1.7"/>
    </reaction>
</comment>
<sequence>MLCGWRATTCVLVTLLAACSPSASPGSHHGRHHMERGAPFDGRAFLTAADRFDPQRDSEELRREFRRREEPFPTHEEDPLIVKTPKGRVRGITLTAVSGKQVDAWMGIPYAQKPLGHLRFRHPRPVDAWGDEILNATMPPNSCVQIIDTVFGDFPGATMWNPNTPLSEDCLYINVVVPKPRPKNAAVMLWVFGGGFYSGTATLDVYDPKTLVSEEHVILVSMQYRVASLGFLFFDTADVPGNAGLFDQLMALQWVHDNIHLFGGNPNNVTLFGESAGAVSISLHLLSPLSRNLFSQAIMESGTATAPWAIITREESILRGLRLAEAVGCPHERKDVSAAIECLRHKDPVELVNNEWGTLGICEFPFVPVIDGAFLDETPQRLLSLKNFKKTNILMGSNTEEGYYFIIYYLTELFRKEENVYVSREEFLQAVRELNPYVNHVARQAIVFEYTDWLNPDDPVRNRDALDKMVGDYHFTCNVNDFAHRYAETGNNVYMYYYKHRSASNPWPSWTGVMHGDEISYIFGEPLNPAKSYMPEEIELSRRIMRYWANFAKTGNPSLSDDGTWTSTFWPVHTAYGREYLTLDTNSTATGRGPRLKQCAFWKKYLPQLIAVTANLTPNTTPEKCTSSSRSMNVTTSLLIVLMMLGLITHRTWL</sequence>
<dbReference type="PROSITE" id="PS00122">
    <property type="entry name" value="CARBOXYLESTERASE_B_1"/>
    <property type="match status" value="1"/>
</dbReference>
<organism evidence="15">
    <name type="scientific">Protohermes xanthodes</name>
    <dbReference type="NCBI Taxonomy" id="1452977"/>
    <lineage>
        <taxon>Eukaryota</taxon>
        <taxon>Metazoa</taxon>
        <taxon>Ecdysozoa</taxon>
        <taxon>Arthropoda</taxon>
        <taxon>Hexapoda</taxon>
        <taxon>Insecta</taxon>
        <taxon>Pterygota</taxon>
        <taxon>Neoptera</taxon>
        <taxon>Endopterygota</taxon>
        <taxon>Megaloptera</taxon>
        <taxon>Corydalidae</taxon>
        <taxon>Corydalinae</taxon>
        <taxon>Protohermes</taxon>
    </lineage>
</organism>
<keyword evidence="2" id="KW-0719">Serine esterase</keyword>
<feature type="active site" description="Acyl-ester intermediate" evidence="11">
    <location>
        <position position="275"/>
    </location>
</feature>
<dbReference type="EMBL" id="PP239127">
    <property type="protein sequence ID" value="WXH59961.1"/>
    <property type="molecule type" value="mRNA"/>
</dbReference>
<dbReference type="InterPro" id="IPR019819">
    <property type="entry name" value="Carboxylesterase_B_CS"/>
</dbReference>
<proteinExistence type="evidence at transcript level"/>
<feature type="active site" description="Charge relay system" evidence="11">
    <location>
        <position position="401"/>
    </location>
</feature>
<dbReference type="GO" id="GO:0005615">
    <property type="term" value="C:extracellular space"/>
    <property type="evidence" value="ECO:0007669"/>
    <property type="project" value="TreeGrafter"/>
</dbReference>
<reference evidence="15" key="1">
    <citation type="journal article" date="2024" name="Pestic. Biochem. Physiol.">
        <title>De novo transcriptome analysis of Protohermes xanthodes Navas (Megaloptera: Corydalidae) reveling the effects of sublethal chlorpyrifos on the expression of cholinergic neuronal genes.</title>
        <authorList>
            <person name="Yang J."/>
            <person name="Wen X."/>
            <person name="Zou J."/>
            <person name="Huang X."/>
            <person name="Wu T."/>
            <person name="Huang X."/>
        </authorList>
    </citation>
    <scope>NUCLEOTIDE SEQUENCE</scope>
</reference>
<evidence type="ECO:0000256" key="3">
    <source>
        <dbReference type="ARBA" id="ARBA00022801"/>
    </source>
</evidence>
<evidence type="ECO:0000256" key="12">
    <source>
        <dbReference type="RuleBase" id="RU361235"/>
    </source>
</evidence>
<dbReference type="GO" id="GO:0003990">
    <property type="term" value="F:acetylcholinesterase activity"/>
    <property type="evidence" value="ECO:0007669"/>
    <property type="project" value="UniProtKB-EC"/>
</dbReference>
<dbReference type="AlphaFoldDB" id="A0AAU6PBX3"/>
<dbReference type="PANTHER" id="PTHR43918:SF12">
    <property type="entry name" value="ACETYLCHOLINESTERASE 1"/>
    <property type="match status" value="1"/>
</dbReference>